<organism evidence="2 3">
    <name type="scientific">Microbispora amethystogenes</name>
    <dbReference type="NCBI Taxonomy" id="1427754"/>
    <lineage>
        <taxon>Bacteria</taxon>
        <taxon>Bacillati</taxon>
        <taxon>Actinomycetota</taxon>
        <taxon>Actinomycetes</taxon>
        <taxon>Streptosporangiales</taxon>
        <taxon>Streptosporangiaceae</taxon>
        <taxon>Microbispora</taxon>
    </lineage>
</organism>
<dbReference type="EMBL" id="BOOB01000047">
    <property type="protein sequence ID" value="GIH35651.1"/>
    <property type="molecule type" value="Genomic_DNA"/>
</dbReference>
<comment type="caution">
    <text evidence="2">The sequence shown here is derived from an EMBL/GenBank/DDBJ whole genome shotgun (WGS) entry which is preliminary data.</text>
</comment>
<proteinExistence type="predicted"/>
<protein>
    <submittedName>
        <fullName evidence="2">Uncharacterized protein</fullName>
    </submittedName>
</protein>
<dbReference type="Proteomes" id="UP000651728">
    <property type="component" value="Unassembled WGS sequence"/>
</dbReference>
<evidence type="ECO:0000313" key="3">
    <source>
        <dbReference type="Proteomes" id="UP000651728"/>
    </source>
</evidence>
<feature type="region of interest" description="Disordered" evidence="1">
    <location>
        <begin position="155"/>
        <end position="199"/>
    </location>
</feature>
<keyword evidence="3" id="KW-1185">Reference proteome</keyword>
<sequence>MRRVEYADRKGWDKGETAALPAVTPPLEDPGGPKGRHAIEEARIALWGEAAAGVPGNLGQCANLLSSVFAVATGAFHAVAFDTNTPGRARVEVRAPDGSPLELTLTDPTAQGETRSDREAWTFALFLPRERVAEMVRLLESNGIEVYSAWQVRATPSSEPEQTGATPPPTGPEPYHRPGRATCWGKAGGHSADIRADRS</sequence>
<evidence type="ECO:0000256" key="1">
    <source>
        <dbReference type="SAM" id="MobiDB-lite"/>
    </source>
</evidence>
<accession>A0ABQ4FLF9</accession>
<evidence type="ECO:0000313" key="2">
    <source>
        <dbReference type="EMBL" id="GIH35651.1"/>
    </source>
</evidence>
<reference evidence="2 3" key="1">
    <citation type="submission" date="2021-01" db="EMBL/GenBank/DDBJ databases">
        <title>Whole genome shotgun sequence of Microbispora amethystogenes NBRC 101907.</title>
        <authorList>
            <person name="Komaki H."/>
            <person name="Tamura T."/>
        </authorList>
    </citation>
    <scope>NUCLEOTIDE SEQUENCE [LARGE SCALE GENOMIC DNA]</scope>
    <source>
        <strain evidence="2 3">NBRC 101907</strain>
    </source>
</reference>
<gene>
    <name evidence="2" type="ORF">Mam01_58150</name>
</gene>
<name>A0ABQ4FLF9_9ACTN</name>